<dbReference type="InterPro" id="IPR050261">
    <property type="entry name" value="FrsA_esterase"/>
</dbReference>
<keyword evidence="4" id="KW-1185">Reference proteome</keyword>
<comment type="caution">
    <text evidence="3">The sequence shown here is derived from an EMBL/GenBank/DDBJ whole genome shotgun (WGS) entry which is preliminary data.</text>
</comment>
<proteinExistence type="predicted"/>
<evidence type="ECO:0000259" key="2">
    <source>
        <dbReference type="Pfam" id="PF01738"/>
    </source>
</evidence>
<feature type="chain" id="PRO_5020585494" evidence="1">
    <location>
        <begin position="35"/>
        <end position="277"/>
    </location>
</feature>
<evidence type="ECO:0000313" key="4">
    <source>
        <dbReference type="Proteomes" id="UP000308488"/>
    </source>
</evidence>
<name>A0A4U6R8E0_9GAMM</name>
<dbReference type="EMBL" id="SZYH01000001">
    <property type="protein sequence ID" value="TKV68596.1"/>
    <property type="molecule type" value="Genomic_DNA"/>
</dbReference>
<organism evidence="3 4">
    <name type="scientific">Marinobacter panjinensis</name>
    <dbReference type="NCBI Taxonomy" id="2576384"/>
    <lineage>
        <taxon>Bacteria</taxon>
        <taxon>Pseudomonadati</taxon>
        <taxon>Pseudomonadota</taxon>
        <taxon>Gammaproteobacteria</taxon>
        <taxon>Pseudomonadales</taxon>
        <taxon>Marinobacteraceae</taxon>
        <taxon>Marinobacter</taxon>
    </lineage>
</organism>
<feature type="domain" description="Dienelactone hydrolase" evidence="2">
    <location>
        <begin position="50"/>
        <end position="273"/>
    </location>
</feature>
<dbReference type="InterPro" id="IPR002925">
    <property type="entry name" value="Dienelactn_hydro"/>
</dbReference>
<reference evidence="3 4" key="1">
    <citation type="submission" date="2019-05" db="EMBL/GenBank/DDBJ databases">
        <title>Marinobacter panjinensis sp. nov., a moderately halophilic bacterium isolated from sea tidal flat environment.</title>
        <authorList>
            <person name="Yang W."/>
            <person name="An M."/>
            <person name="He W."/>
            <person name="Luo X."/>
            <person name="Zhu L."/>
            <person name="Chen G."/>
            <person name="Zhang Y."/>
            <person name="Wang Y."/>
        </authorList>
    </citation>
    <scope>NUCLEOTIDE SEQUENCE [LARGE SCALE GENOMIC DNA]</scope>
    <source>
        <strain evidence="3 4">PJ-16</strain>
    </source>
</reference>
<evidence type="ECO:0000256" key="1">
    <source>
        <dbReference type="SAM" id="SignalP"/>
    </source>
</evidence>
<protein>
    <submittedName>
        <fullName evidence="3">Dienelactone hydrolase family protein</fullName>
    </submittedName>
</protein>
<accession>A0A4U6R8E0</accession>
<dbReference type="Gene3D" id="3.40.50.1820">
    <property type="entry name" value="alpha/beta hydrolase"/>
    <property type="match status" value="1"/>
</dbReference>
<sequence>MNIHKHARAASSFSKPAALSLAVALTLTSGQVSAEMQTETVEYEINGETFTGYMAYDDEADGKRPGVLVVHEWWGHNEFAREQAEKLAAAGYTAFALDMYGSGKLAEHPEDAQQFMKEATKDMDQVKARFMAAMELLQQHDSVDSSKIAAQGYCFGGAVVLNMARLGVDLDAVVSYHGPLASPIKAEAGKVQPRIHVYTGGADQMVPSDQVSGLVKEMQDAETDLTLVSFPGVMHSFTNPGADKVAEEFDMPIAYDEDAANRSWNGTMRLYDEVFKD</sequence>
<dbReference type="GO" id="GO:0016787">
    <property type="term" value="F:hydrolase activity"/>
    <property type="evidence" value="ECO:0007669"/>
    <property type="project" value="UniProtKB-KW"/>
</dbReference>
<gene>
    <name evidence="3" type="ORF">FDP08_11110</name>
</gene>
<keyword evidence="3" id="KW-0378">Hydrolase</keyword>
<dbReference type="AlphaFoldDB" id="A0A4U6R8E0"/>
<evidence type="ECO:0000313" key="3">
    <source>
        <dbReference type="EMBL" id="TKV68596.1"/>
    </source>
</evidence>
<dbReference type="PANTHER" id="PTHR22946:SF0">
    <property type="entry name" value="DIENELACTONE HYDROLASE DOMAIN-CONTAINING PROTEIN"/>
    <property type="match status" value="1"/>
</dbReference>
<dbReference type="InterPro" id="IPR029058">
    <property type="entry name" value="AB_hydrolase_fold"/>
</dbReference>
<feature type="signal peptide" evidence="1">
    <location>
        <begin position="1"/>
        <end position="34"/>
    </location>
</feature>
<keyword evidence="1" id="KW-0732">Signal</keyword>
<dbReference type="OrthoDB" id="9787933at2"/>
<dbReference type="PANTHER" id="PTHR22946">
    <property type="entry name" value="DIENELACTONE HYDROLASE DOMAIN-CONTAINING PROTEIN-RELATED"/>
    <property type="match status" value="1"/>
</dbReference>
<dbReference type="Pfam" id="PF01738">
    <property type="entry name" value="DLH"/>
    <property type="match status" value="1"/>
</dbReference>
<dbReference type="Proteomes" id="UP000308488">
    <property type="component" value="Unassembled WGS sequence"/>
</dbReference>
<dbReference type="SUPFAM" id="SSF53474">
    <property type="entry name" value="alpha/beta-Hydrolases"/>
    <property type="match status" value="1"/>
</dbReference>